<sequence>MTILLVGTETEQAPLDAQLVTALASRVGEALADERILRRAQGNTDFLVTQEWDFARSAAHAECARLGTSRRQEGQVPFSDLQELQLANAAIAQVLGLGRLQSLLDDLEISDIHVRGCAPVWVKLRNGTRLKVAPVVDSDDELIELIRRAAARMGRTERRFDAATPELNLQLPDGSRLFATMDVSARPSLVIRRHRFEISSLNELRLRGLFDETLQNFFAAAVSAKRNIVIAGGTGSGKTTLLRALINEVGASERIVTIEDAYELGLERFEDLHPDHDSLQSRPANIEGRGEITLADLTRMALRMDPDRVIVGEVRGAEAFPMLMAMSQGNNGSMCTMHADSTRSVFPKLAAYVSMASTGLPVETVNLLVASAIHFVVYIDNTNSVRRVTSVREVVDSEGSTIVSNEIFHLEIEDGLVTGFPMREQTRKLLTAHGLGADISSVQKSEDAS</sequence>
<dbReference type="InterPro" id="IPR003593">
    <property type="entry name" value="AAA+_ATPase"/>
</dbReference>
<dbReference type="SUPFAM" id="SSF52540">
    <property type="entry name" value="P-loop containing nucleoside triphosphate hydrolases"/>
    <property type="match status" value="1"/>
</dbReference>
<dbReference type="AlphaFoldDB" id="A0A0R2QCK1"/>
<proteinExistence type="inferred from homology"/>
<dbReference type="PANTHER" id="PTHR30486">
    <property type="entry name" value="TWITCHING MOTILITY PROTEIN PILT"/>
    <property type="match status" value="1"/>
</dbReference>
<organism evidence="3 4">
    <name type="scientific">Acidimicrobiia bacterium BACL6 MAG-120924-bin43</name>
    <dbReference type="NCBI Taxonomy" id="1655583"/>
    <lineage>
        <taxon>Bacteria</taxon>
        <taxon>Bacillati</taxon>
        <taxon>Actinomycetota</taxon>
        <taxon>Acidimicrobiia</taxon>
        <taxon>acIV cluster</taxon>
    </lineage>
</organism>
<dbReference type="Proteomes" id="UP000051017">
    <property type="component" value="Unassembled WGS sequence"/>
</dbReference>
<feature type="domain" description="AAA+ ATPase" evidence="2">
    <location>
        <begin position="224"/>
        <end position="430"/>
    </location>
</feature>
<dbReference type="Pfam" id="PF00437">
    <property type="entry name" value="T2SSE"/>
    <property type="match status" value="1"/>
</dbReference>
<dbReference type="InterPro" id="IPR001482">
    <property type="entry name" value="T2SS/T4SS_dom"/>
</dbReference>
<evidence type="ECO:0000259" key="2">
    <source>
        <dbReference type="SMART" id="SM00382"/>
    </source>
</evidence>
<dbReference type="PANTHER" id="PTHR30486:SF6">
    <property type="entry name" value="TYPE IV PILUS RETRACTATION ATPASE PILT"/>
    <property type="match status" value="1"/>
</dbReference>
<accession>A0A0R2QCK1</accession>
<comment type="similarity">
    <text evidence="1">Belongs to the GSP E family.</text>
</comment>
<dbReference type="CDD" id="cd01130">
    <property type="entry name" value="VirB11-like_ATPase"/>
    <property type="match status" value="1"/>
</dbReference>
<evidence type="ECO:0000313" key="4">
    <source>
        <dbReference type="Proteomes" id="UP000051017"/>
    </source>
</evidence>
<gene>
    <name evidence="3" type="ORF">ABR75_06160</name>
</gene>
<evidence type="ECO:0000313" key="3">
    <source>
        <dbReference type="EMBL" id="KRO47804.1"/>
    </source>
</evidence>
<dbReference type="EMBL" id="LIBJ01000130">
    <property type="protein sequence ID" value="KRO47804.1"/>
    <property type="molecule type" value="Genomic_DNA"/>
</dbReference>
<dbReference type="SMART" id="SM00382">
    <property type="entry name" value="AAA"/>
    <property type="match status" value="1"/>
</dbReference>
<dbReference type="InterPro" id="IPR027417">
    <property type="entry name" value="P-loop_NTPase"/>
</dbReference>
<evidence type="ECO:0000256" key="1">
    <source>
        <dbReference type="ARBA" id="ARBA00006611"/>
    </source>
</evidence>
<dbReference type="Gene3D" id="3.30.450.380">
    <property type="match status" value="1"/>
</dbReference>
<reference evidence="3 4" key="1">
    <citation type="submission" date="2015-10" db="EMBL/GenBank/DDBJ databases">
        <title>Metagenome-Assembled Genomes uncover a global brackish microbiome.</title>
        <authorList>
            <person name="Hugerth L.W."/>
            <person name="Larsson J."/>
            <person name="Alneberg J."/>
            <person name="Lindh M.V."/>
            <person name="Legrand C."/>
            <person name="Pinhassi J."/>
            <person name="Andersson A.F."/>
        </authorList>
    </citation>
    <scope>NUCLEOTIDE SEQUENCE [LARGE SCALE GENOMIC DNA]</scope>
    <source>
        <strain evidence="3">BACL6 MAG-120924-bin43</strain>
    </source>
</reference>
<dbReference type="InterPro" id="IPR050921">
    <property type="entry name" value="T4SS_GSP_E_ATPase"/>
</dbReference>
<dbReference type="Gene3D" id="3.40.50.300">
    <property type="entry name" value="P-loop containing nucleotide triphosphate hydrolases"/>
    <property type="match status" value="1"/>
</dbReference>
<protein>
    <recommendedName>
        <fullName evidence="2">AAA+ ATPase domain-containing protein</fullName>
    </recommendedName>
</protein>
<name>A0A0R2QCK1_9ACTN</name>
<comment type="caution">
    <text evidence="3">The sequence shown here is derived from an EMBL/GenBank/DDBJ whole genome shotgun (WGS) entry which is preliminary data.</text>
</comment>
<dbReference type="GO" id="GO:0016887">
    <property type="term" value="F:ATP hydrolysis activity"/>
    <property type="evidence" value="ECO:0007669"/>
    <property type="project" value="InterPro"/>
</dbReference>